<feature type="domain" description="DUF559" evidence="1">
    <location>
        <begin position="1"/>
        <end position="94"/>
    </location>
</feature>
<evidence type="ECO:0000259" key="1">
    <source>
        <dbReference type="Pfam" id="PF04480"/>
    </source>
</evidence>
<dbReference type="PANTHER" id="PTHR38590:SF1">
    <property type="entry name" value="BLL0828 PROTEIN"/>
    <property type="match status" value="1"/>
</dbReference>
<evidence type="ECO:0000313" key="3">
    <source>
        <dbReference type="Proteomes" id="UP000279959"/>
    </source>
</evidence>
<dbReference type="KEGG" id="sami:SAMIE_1035560"/>
<dbReference type="RefSeq" id="WP_232037321.1">
    <property type="nucleotide sequence ID" value="NZ_AP018664.1"/>
</dbReference>
<keyword evidence="2" id="KW-0255">Endonuclease</keyword>
<dbReference type="EMBL" id="AP018664">
    <property type="protein sequence ID" value="BBE00056.1"/>
    <property type="molecule type" value="Genomic_DNA"/>
</dbReference>
<dbReference type="InterPro" id="IPR007569">
    <property type="entry name" value="DUF559"/>
</dbReference>
<protein>
    <submittedName>
        <fullName evidence="2">Endonuclease domain-containing protein</fullName>
    </submittedName>
</protein>
<keyword evidence="2" id="KW-0378">Hydrolase</keyword>
<keyword evidence="3" id="KW-1185">Reference proteome</keyword>
<accession>A0A494WGF9</accession>
<dbReference type="Proteomes" id="UP000279959">
    <property type="component" value="Chromosome"/>
</dbReference>
<gene>
    <name evidence="2" type="ORF">SAMIE_1035560</name>
</gene>
<dbReference type="PANTHER" id="PTHR38590">
    <property type="entry name" value="BLL0828 PROTEIN"/>
    <property type="match status" value="1"/>
</dbReference>
<dbReference type="InterPro" id="IPR011335">
    <property type="entry name" value="Restrct_endonuc-II-like"/>
</dbReference>
<dbReference type="InterPro" id="IPR047216">
    <property type="entry name" value="Endonuclease_DUF559_bact"/>
</dbReference>
<organism evidence="2 3">
    <name type="scientific">Sphingobium amiense</name>
    <dbReference type="NCBI Taxonomy" id="135719"/>
    <lineage>
        <taxon>Bacteria</taxon>
        <taxon>Pseudomonadati</taxon>
        <taxon>Pseudomonadota</taxon>
        <taxon>Alphaproteobacteria</taxon>
        <taxon>Sphingomonadales</taxon>
        <taxon>Sphingomonadaceae</taxon>
        <taxon>Sphingobium</taxon>
    </lineage>
</organism>
<dbReference type="Pfam" id="PF04480">
    <property type="entry name" value="DUF559"/>
    <property type="match status" value="1"/>
</dbReference>
<dbReference type="CDD" id="cd01038">
    <property type="entry name" value="Endonuclease_DUF559"/>
    <property type="match status" value="1"/>
</dbReference>
<reference evidence="2 3" key="1">
    <citation type="submission" date="2018-05" db="EMBL/GenBank/DDBJ databases">
        <title>Complete Genome Sequence of the Nonylphenol-Degrading Bacterium Sphingobium amiense DSM 16289T.</title>
        <authorList>
            <person name="Ootsuka M."/>
            <person name="Nishizawa T."/>
            <person name="Ohta H."/>
        </authorList>
    </citation>
    <scope>NUCLEOTIDE SEQUENCE [LARGE SCALE GENOMIC DNA]</scope>
    <source>
        <strain evidence="2 3">DSM 16289</strain>
    </source>
</reference>
<proteinExistence type="predicted"/>
<dbReference type="SUPFAM" id="SSF52980">
    <property type="entry name" value="Restriction endonuclease-like"/>
    <property type="match status" value="1"/>
</dbReference>
<dbReference type="Gene3D" id="3.40.960.10">
    <property type="entry name" value="VSR Endonuclease"/>
    <property type="match status" value="1"/>
</dbReference>
<dbReference type="AlphaFoldDB" id="A0A494WGF9"/>
<keyword evidence="2" id="KW-0540">Nuclease</keyword>
<sequence length="116" mass="12815">MTLPEVLLWQQLRERPAGLRFRRQHPAGHYILDFFCPRHRLAVEVDGEVHGGGDAPARDAMRDAWLAGEGIRVLRISATDILRDLDAAVLHIIATASRGLPLRQPSGLPPPLSGED</sequence>
<dbReference type="GO" id="GO:0004519">
    <property type="term" value="F:endonuclease activity"/>
    <property type="evidence" value="ECO:0007669"/>
    <property type="project" value="UniProtKB-KW"/>
</dbReference>
<evidence type="ECO:0000313" key="2">
    <source>
        <dbReference type="EMBL" id="BBE00056.1"/>
    </source>
</evidence>
<name>A0A494WGF9_9SPHN</name>